<organism evidence="3 4">
    <name type="scientific">Pseudoalteromonas rubra</name>
    <dbReference type="NCBI Taxonomy" id="43658"/>
    <lineage>
        <taxon>Bacteria</taxon>
        <taxon>Pseudomonadati</taxon>
        <taxon>Pseudomonadota</taxon>
        <taxon>Gammaproteobacteria</taxon>
        <taxon>Alteromonadales</taxon>
        <taxon>Pseudoalteromonadaceae</taxon>
        <taxon>Pseudoalteromonas</taxon>
    </lineage>
</organism>
<dbReference type="GO" id="GO:0000155">
    <property type="term" value="F:phosphorelay sensor kinase activity"/>
    <property type="evidence" value="ECO:0007669"/>
    <property type="project" value="InterPro"/>
</dbReference>
<keyword evidence="3" id="KW-0808">Transferase</keyword>
<accession>A0A4Q7EBU7</accession>
<dbReference type="Gene3D" id="3.30.565.10">
    <property type="entry name" value="Histidine kinase-like ATPase, C-terminal domain"/>
    <property type="match status" value="1"/>
</dbReference>
<dbReference type="PROSITE" id="PS50109">
    <property type="entry name" value="HIS_KIN"/>
    <property type="match status" value="1"/>
</dbReference>
<evidence type="ECO:0000256" key="1">
    <source>
        <dbReference type="SAM" id="Phobius"/>
    </source>
</evidence>
<feature type="transmembrane region" description="Helical" evidence="1">
    <location>
        <begin position="12"/>
        <end position="31"/>
    </location>
</feature>
<dbReference type="InterPro" id="IPR003594">
    <property type="entry name" value="HATPase_dom"/>
</dbReference>
<dbReference type="RefSeq" id="WP_130245289.1">
    <property type="nucleotide sequence ID" value="NZ_PPUZ01000034.1"/>
</dbReference>
<evidence type="ECO:0000259" key="2">
    <source>
        <dbReference type="PROSITE" id="PS50109"/>
    </source>
</evidence>
<dbReference type="PANTHER" id="PTHR34220">
    <property type="entry name" value="SENSOR HISTIDINE KINASE YPDA"/>
    <property type="match status" value="1"/>
</dbReference>
<gene>
    <name evidence="3" type="ORF">C3B51_12910</name>
</gene>
<dbReference type="EMBL" id="PPUZ01000034">
    <property type="protein sequence ID" value="RZM80187.1"/>
    <property type="molecule type" value="Genomic_DNA"/>
</dbReference>
<dbReference type="Proteomes" id="UP000292345">
    <property type="component" value="Unassembled WGS sequence"/>
</dbReference>
<dbReference type="InterPro" id="IPR050640">
    <property type="entry name" value="Bact_2-comp_sensor_kinase"/>
</dbReference>
<comment type="caution">
    <text evidence="3">The sequence shown here is derived from an EMBL/GenBank/DDBJ whole genome shotgun (WGS) entry which is preliminary data.</text>
</comment>
<dbReference type="Pfam" id="PF02518">
    <property type="entry name" value="HATPase_c"/>
    <property type="match status" value="1"/>
</dbReference>
<dbReference type="InterPro" id="IPR005467">
    <property type="entry name" value="His_kinase_dom"/>
</dbReference>
<feature type="transmembrane region" description="Helical" evidence="1">
    <location>
        <begin position="43"/>
        <end position="64"/>
    </location>
</feature>
<feature type="transmembrane region" description="Helical" evidence="1">
    <location>
        <begin position="76"/>
        <end position="93"/>
    </location>
</feature>
<keyword evidence="1" id="KW-1133">Transmembrane helix</keyword>
<dbReference type="PANTHER" id="PTHR34220:SF7">
    <property type="entry name" value="SENSOR HISTIDINE KINASE YPDA"/>
    <property type="match status" value="1"/>
</dbReference>
<evidence type="ECO:0000313" key="4">
    <source>
        <dbReference type="Proteomes" id="UP000292345"/>
    </source>
</evidence>
<sequence length="337" mass="37317">MSVIYLQRSEQLMALAIIAMVSLSISLTDWVQRALPLSPPIVFSSLAAVLFMYWLPMLVSYLLIRRVAISHWFTQYGLLYLAIVAGTLVFGALRAQLLGIRALEIAEALFIALPWSSGIFVLTKFYLTQKHLKDEQLLRQQAELRLLHSQLNPHFLFNSLNTIAALTSSRPAQAETLVHNLSAILRYSLRHTISGRSESPAVNLSDELLTLHKWCEIEQCRFGESLQIEFKIDDALLNLTLPAMVLQPLIENAIKHGQKRPLCITIRAHLEQGLAAISVTDNGVGFPESVLAGDALTGLGLAITRSRLKLEANAELTLSNLPNGGAKAQFVLEESQC</sequence>
<protein>
    <submittedName>
        <fullName evidence="3">Sensor histidine kinase</fullName>
    </submittedName>
</protein>
<keyword evidence="3" id="KW-0418">Kinase</keyword>
<feature type="transmembrane region" description="Helical" evidence="1">
    <location>
        <begin position="105"/>
        <end position="127"/>
    </location>
</feature>
<evidence type="ECO:0000313" key="3">
    <source>
        <dbReference type="EMBL" id="RZM80187.1"/>
    </source>
</evidence>
<keyword evidence="1" id="KW-0812">Transmembrane</keyword>
<dbReference type="SUPFAM" id="SSF55874">
    <property type="entry name" value="ATPase domain of HSP90 chaperone/DNA topoisomerase II/histidine kinase"/>
    <property type="match status" value="1"/>
</dbReference>
<dbReference type="InterPro" id="IPR010559">
    <property type="entry name" value="Sig_transdc_His_kin_internal"/>
</dbReference>
<dbReference type="AlphaFoldDB" id="A0A4Q7EBU7"/>
<dbReference type="InterPro" id="IPR036890">
    <property type="entry name" value="HATPase_C_sf"/>
</dbReference>
<dbReference type="GO" id="GO:0016020">
    <property type="term" value="C:membrane"/>
    <property type="evidence" value="ECO:0007669"/>
    <property type="project" value="InterPro"/>
</dbReference>
<feature type="domain" description="Histidine kinase" evidence="2">
    <location>
        <begin position="245"/>
        <end position="336"/>
    </location>
</feature>
<name>A0A4Q7EBU7_9GAMM</name>
<reference evidence="3 4" key="1">
    <citation type="submission" date="2018-01" db="EMBL/GenBank/DDBJ databases">
        <title>Co-occurrence of chitin degradation, pigmentation and bioactivity in marine Pseudoalteromonas.</title>
        <authorList>
            <person name="Paulsen S."/>
            <person name="Gram L."/>
            <person name="Machado H."/>
        </authorList>
    </citation>
    <scope>NUCLEOTIDE SEQUENCE [LARGE SCALE GENOMIC DNA]</scope>
    <source>
        <strain evidence="3 4">S1946</strain>
    </source>
</reference>
<dbReference type="Pfam" id="PF06580">
    <property type="entry name" value="His_kinase"/>
    <property type="match status" value="1"/>
</dbReference>
<keyword evidence="1" id="KW-0472">Membrane</keyword>
<proteinExistence type="predicted"/>
<dbReference type="SMART" id="SM00387">
    <property type="entry name" value="HATPase_c"/>
    <property type="match status" value="1"/>
</dbReference>